<dbReference type="InterPro" id="IPR016785">
    <property type="entry name" value="ComGD"/>
</dbReference>
<accession>A0A9X7S0U4</accession>
<evidence type="ECO:0000313" key="1">
    <source>
        <dbReference type="EMBL" id="QGH01166.1"/>
    </source>
</evidence>
<organism evidence="1 2">
    <name type="scientific">Streptococcus dysgalactiae subsp. dysgalactiae</name>
    <dbReference type="NCBI Taxonomy" id="99822"/>
    <lineage>
        <taxon>Bacteria</taxon>
        <taxon>Bacillati</taxon>
        <taxon>Bacillota</taxon>
        <taxon>Bacilli</taxon>
        <taxon>Lactobacillales</taxon>
        <taxon>Streptococcaceae</taxon>
        <taxon>Streptococcus</taxon>
    </lineage>
</organism>
<gene>
    <name evidence="1" type="ORF">EA457_00580</name>
</gene>
<dbReference type="Proteomes" id="UP000347383">
    <property type="component" value="Chromosome"/>
</dbReference>
<name>A0A9X7S0U4_STRDY</name>
<reference evidence="1 2" key="1">
    <citation type="submission" date="2018-10" db="EMBL/GenBank/DDBJ databases">
        <title>Comparative Genomics Analysis of the Streptococcus dysgalactiae subspecies dysgalactiae.</title>
        <authorList>
            <person name="Koh T.H."/>
            <person name="Abdul Rahman N."/>
            <person name="Sessions O.M."/>
        </authorList>
    </citation>
    <scope>NUCLEOTIDE SEQUENCE [LARGE SCALE GENOMIC DNA]</scope>
    <source>
        <strain evidence="1 2">DB60705-15</strain>
    </source>
</reference>
<proteinExistence type="predicted"/>
<sequence length="147" mass="16989">MVSIKMKKQVLMIKAFTMLESLLTLSLTSFIVLGLSVPVTSSYRRVQEQLFFTRFEHFYRHQQKLAILEHDQRVLTISSKQMLAAEESLTIPESIRVKNSQQLVIDQMGGNHSLAKIIFETTDQRVTYQFYLGSGNYQKTSQSLHRS</sequence>
<protein>
    <submittedName>
        <fullName evidence="1">Type II secretion system protein</fullName>
    </submittedName>
</protein>
<dbReference type="NCBIfam" id="NF040982">
    <property type="entry name" value="ComGD"/>
    <property type="match status" value="1"/>
</dbReference>
<dbReference type="EMBL" id="CP033165">
    <property type="protein sequence ID" value="QGH01166.1"/>
    <property type="molecule type" value="Genomic_DNA"/>
</dbReference>
<dbReference type="AlphaFoldDB" id="A0A9X7S0U4"/>
<evidence type="ECO:0000313" key="2">
    <source>
        <dbReference type="Proteomes" id="UP000347383"/>
    </source>
</evidence>